<feature type="region of interest" description="Disordered" evidence="1">
    <location>
        <begin position="180"/>
        <end position="206"/>
    </location>
</feature>
<name>A0A2P1JRF0_9CAUD</name>
<sequence length="206" mass="22927">MIGIVGHINRITMAQQLAGQTGAEYVSIDDGTLGCNDNHRRVWQWHHDHPSEWAIVLEDDALPINGFRTHATAALATAPAPVVSFYLGRQHPRLWQPHIQQALQHATTANAPWITAPRTLHAVAYAIHTTVLKDLLTHHSDKPIDEAITAWQQHTSHLTAYTVPSLVDHTDGPTVINRRPSRKPGRTAWQVGTPPHWTRTTVPLDS</sequence>
<evidence type="ECO:0000313" key="3">
    <source>
        <dbReference type="Proteomes" id="UP000241634"/>
    </source>
</evidence>
<dbReference type="RefSeq" id="YP_009963697.1">
    <property type="nucleotide sequence ID" value="NC_051721.1"/>
</dbReference>
<proteinExistence type="predicted"/>
<gene>
    <name evidence="2" type="primary">96</name>
    <name evidence="2" type="ORF">SEA_MOOMOO_96</name>
</gene>
<dbReference type="GO" id="GO:0016740">
    <property type="term" value="F:transferase activity"/>
    <property type="evidence" value="ECO:0007669"/>
    <property type="project" value="UniProtKB-KW"/>
</dbReference>
<dbReference type="GeneID" id="60335281"/>
<keyword evidence="2" id="KW-0808">Transferase</keyword>
<dbReference type="KEGG" id="vg:60335281"/>
<dbReference type="Proteomes" id="UP000241634">
    <property type="component" value="Segment"/>
</dbReference>
<reference evidence="3" key="1">
    <citation type="submission" date="2018-02" db="EMBL/GenBank/DDBJ databases">
        <authorList>
            <person name="Cohen D.B."/>
            <person name="Kent A.D."/>
        </authorList>
    </citation>
    <scope>NUCLEOTIDE SEQUENCE [LARGE SCALE GENOMIC DNA]</scope>
</reference>
<dbReference type="EMBL" id="MH001449">
    <property type="protein sequence ID" value="AVO21701.1"/>
    <property type="molecule type" value="Genomic_DNA"/>
</dbReference>
<accession>A0A2P1JRF0</accession>
<evidence type="ECO:0000256" key="1">
    <source>
        <dbReference type="SAM" id="MobiDB-lite"/>
    </source>
</evidence>
<evidence type="ECO:0000313" key="2">
    <source>
        <dbReference type="EMBL" id="AVO21701.1"/>
    </source>
</evidence>
<organism evidence="2 3">
    <name type="scientific">Mycobacterium phage MooMoo</name>
    <dbReference type="NCBI Taxonomy" id="2108127"/>
    <lineage>
        <taxon>Viruses</taxon>
        <taxon>Duplodnaviria</taxon>
        <taxon>Heunggongvirae</taxon>
        <taxon>Uroviricota</taxon>
        <taxon>Caudoviricetes</taxon>
        <taxon>Gracegardnervirinae</taxon>
        <taxon>Moomoovirus</taxon>
        <taxon>Moomoovirus moomoo</taxon>
    </lineage>
</organism>
<keyword evidence="3" id="KW-1185">Reference proteome</keyword>
<protein>
    <submittedName>
        <fullName evidence="2">N-acetylglucosaminyl transferase</fullName>
    </submittedName>
</protein>